<organism evidence="3 4">
    <name type="scientific">Lysobacter silvisoli</name>
    <dbReference type="NCBI Taxonomy" id="2293254"/>
    <lineage>
        <taxon>Bacteria</taxon>
        <taxon>Pseudomonadati</taxon>
        <taxon>Pseudomonadota</taxon>
        <taxon>Gammaproteobacteria</taxon>
        <taxon>Lysobacterales</taxon>
        <taxon>Lysobacteraceae</taxon>
        <taxon>Lysobacter</taxon>
    </lineage>
</organism>
<dbReference type="PANTHER" id="PTHR42748:SF3">
    <property type="entry name" value="BLL4366 PROTEIN"/>
    <property type="match status" value="1"/>
</dbReference>
<dbReference type="InterPro" id="IPR051164">
    <property type="entry name" value="NmrA-like_oxidored"/>
</dbReference>
<dbReference type="EMBL" id="QTSU01000002">
    <property type="protein sequence ID" value="RDZ27302.1"/>
    <property type="molecule type" value="Genomic_DNA"/>
</dbReference>
<dbReference type="Pfam" id="PF13460">
    <property type="entry name" value="NAD_binding_10"/>
    <property type="match status" value="1"/>
</dbReference>
<dbReference type="InterPro" id="IPR036291">
    <property type="entry name" value="NAD(P)-bd_dom_sf"/>
</dbReference>
<dbReference type="Proteomes" id="UP000264492">
    <property type="component" value="Unassembled WGS sequence"/>
</dbReference>
<comment type="caution">
    <text evidence="3">The sequence shown here is derived from an EMBL/GenBank/DDBJ whole genome shotgun (WGS) entry which is preliminary data.</text>
</comment>
<dbReference type="OrthoDB" id="9771302at2"/>
<proteinExistence type="predicted"/>
<gene>
    <name evidence="3" type="ORF">DX914_13750</name>
</gene>
<keyword evidence="1" id="KW-0521">NADP</keyword>
<evidence type="ECO:0000259" key="2">
    <source>
        <dbReference type="Pfam" id="PF13460"/>
    </source>
</evidence>
<protein>
    <submittedName>
        <fullName evidence="3">NAD-dependent epimerase/dehydratase family protein</fullName>
    </submittedName>
</protein>
<dbReference type="SUPFAM" id="SSF51735">
    <property type="entry name" value="NAD(P)-binding Rossmann-fold domains"/>
    <property type="match status" value="1"/>
</dbReference>
<name>A0A371K0B7_9GAMM</name>
<accession>A0A371K0B7</accession>
<dbReference type="PANTHER" id="PTHR42748">
    <property type="entry name" value="NITROGEN METABOLITE REPRESSION PROTEIN NMRA FAMILY MEMBER"/>
    <property type="match status" value="1"/>
</dbReference>
<evidence type="ECO:0000313" key="4">
    <source>
        <dbReference type="Proteomes" id="UP000264492"/>
    </source>
</evidence>
<evidence type="ECO:0000256" key="1">
    <source>
        <dbReference type="ARBA" id="ARBA00022857"/>
    </source>
</evidence>
<feature type="domain" description="NAD(P)-binding" evidence="2">
    <location>
        <begin position="7"/>
        <end position="175"/>
    </location>
</feature>
<dbReference type="AlphaFoldDB" id="A0A371K0B7"/>
<sequence length="256" mass="26488">MKIVVIGGTGLIGSKVVARLRELGHEAVVAAPSTGIDILSGAGLDEAMAGAEVVVDLANSPSFEDAAVLSFFQTAGRNILTAEARAGVRHHLALSVVGTDKLSASGYFRGKIAQEALIRGSAVPYTIVHSTQFFEFLPGIVQSASVGDQVHLSPALVQPIASDDVADAVTRLALQPPANGIVEIAGPEREPLSGLARRFMAASGDARVVVSDENALYFGARLQTDTLVPAGAAWQGAIGFERWFAQTGSTRKATGG</sequence>
<dbReference type="Gene3D" id="3.40.50.720">
    <property type="entry name" value="NAD(P)-binding Rossmann-like Domain"/>
    <property type="match status" value="1"/>
</dbReference>
<evidence type="ECO:0000313" key="3">
    <source>
        <dbReference type="EMBL" id="RDZ27302.1"/>
    </source>
</evidence>
<dbReference type="InterPro" id="IPR016040">
    <property type="entry name" value="NAD(P)-bd_dom"/>
</dbReference>
<reference evidence="3 4" key="1">
    <citation type="submission" date="2018-08" db="EMBL/GenBank/DDBJ databases">
        <title>Lysobacter sp. zong2l5, whole genome shotgun sequence.</title>
        <authorList>
            <person name="Zhang X."/>
            <person name="Feng G."/>
            <person name="Zhu H."/>
        </authorList>
    </citation>
    <scope>NUCLEOTIDE SEQUENCE [LARGE SCALE GENOMIC DNA]</scope>
    <source>
        <strain evidence="4">zong2l5</strain>
    </source>
</reference>
<dbReference type="RefSeq" id="WP_115859678.1">
    <property type="nucleotide sequence ID" value="NZ_QTSU01000002.1"/>
</dbReference>
<keyword evidence="4" id="KW-1185">Reference proteome</keyword>